<gene>
    <name evidence="4" type="ordered locus">Isop_0328</name>
</gene>
<dbReference type="STRING" id="575540.Isop_0328"/>
<dbReference type="OrthoDB" id="287754at2"/>
<evidence type="ECO:0000259" key="3">
    <source>
        <dbReference type="PROSITE" id="PS50075"/>
    </source>
</evidence>
<dbReference type="PANTHER" id="PTHR20863">
    <property type="entry name" value="ACYL CARRIER PROTEIN"/>
    <property type="match status" value="1"/>
</dbReference>
<keyword evidence="5" id="KW-1185">Reference proteome</keyword>
<dbReference type="GO" id="GO:0009245">
    <property type="term" value="P:lipid A biosynthetic process"/>
    <property type="evidence" value="ECO:0007669"/>
    <property type="project" value="TreeGrafter"/>
</dbReference>
<dbReference type="KEGG" id="ipa:Isop_0328"/>
<evidence type="ECO:0000313" key="4">
    <source>
        <dbReference type="EMBL" id="ADV60923.1"/>
    </source>
</evidence>
<dbReference type="PANTHER" id="PTHR20863:SF76">
    <property type="entry name" value="CARRIER DOMAIN-CONTAINING PROTEIN"/>
    <property type="match status" value="1"/>
</dbReference>
<evidence type="ECO:0000313" key="5">
    <source>
        <dbReference type="Proteomes" id="UP000008631"/>
    </source>
</evidence>
<evidence type="ECO:0000256" key="2">
    <source>
        <dbReference type="ARBA" id="ARBA00022553"/>
    </source>
</evidence>
<dbReference type="InterPro" id="IPR009081">
    <property type="entry name" value="PP-bd_ACP"/>
</dbReference>
<organism evidence="4 5">
    <name type="scientific">Isosphaera pallida (strain ATCC 43644 / DSM 9630 / IS1B)</name>
    <dbReference type="NCBI Taxonomy" id="575540"/>
    <lineage>
        <taxon>Bacteria</taxon>
        <taxon>Pseudomonadati</taxon>
        <taxon>Planctomycetota</taxon>
        <taxon>Planctomycetia</taxon>
        <taxon>Isosphaerales</taxon>
        <taxon>Isosphaeraceae</taxon>
        <taxon>Isosphaera</taxon>
    </lineage>
</organism>
<reference key="1">
    <citation type="submission" date="2010-11" db="EMBL/GenBank/DDBJ databases">
        <title>The complete sequence of chromosome of Isophaera pallida ATCC 43644.</title>
        <authorList>
            <consortium name="US DOE Joint Genome Institute (JGI-PGF)"/>
            <person name="Lucas S."/>
            <person name="Copeland A."/>
            <person name="Lapidus A."/>
            <person name="Bruce D."/>
            <person name="Goodwin L."/>
            <person name="Pitluck S."/>
            <person name="Kyrpides N."/>
            <person name="Mavromatis K."/>
            <person name="Pagani I."/>
            <person name="Ivanova N."/>
            <person name="Saunders E."/>
            <person name="Brettin T."/>
            <person name="Detter J.C."/>
            <person name="Han C."/>
            <person name="Tapia R."/>
            <person name="Land M."/>
            <person name="Hauser L."/>
            <person name="Markowitz V."/>
            <person name="Cheng J.-F."/>
            <person name="Hugenholtz P."/>
            <person name="Woyke T."/>
            <person name="Wu D."/>
            <person name="Eisen J.A."/>
        </authorList>
    </citation>
    <scope>NUCLEOTIDE SEQUENCE</scope>
    <source>
        <strain>ATCC 43644</strain>
    </source>
</reference>
<dbReference type="Proteomes" id="UP000008631">
    <property type="component" value="Chromosome"/>
</dbReference>
<accession>E8QX90</accession>
<dbReference type="Gene3D" id="1.10.1200.10">
    <property type="entry name" value="ACP-like"/>
    <property type="match status" value="1"/>
</dbReference>
<dbReference type="PROSITE" id="PS50075">
    <property type="entry name" value="CARRIER"/>
    <property type="match status" value="1"/>
</dbReference>
<dbReference type="HOGENOM" id="CLU_108696_5_6_0"/>
<name>E8QX90_ISOPI</name>
<dbReference type="GO" id="GO:0016020">
    <property type="term" value="C:membrane"/>
    <property type="evidence" value="ECO:0007669"/>
    <property type="project" value="GOC"/>
</dbReference>
<dbReference type="Pfam" id="PF00550">
    <property type="entry name" value="PP-binding"/>
    <property type="match status" value="1"/>
</dbReference>
<proteinExistence type="predicted"/>
<dbReference type="SUPFAM" id="SSF47336">
    <property type="entry name" value="ACP-like"/>
    <property type="match status" value="1"/>
</dbReference>
<keyword evidence="1" id="KW-0596">Phosphopantetheine</keyword>
<dbReference type="EMBL" id="CP002353">
    <property type="protein sequence ID" value="ADV60923.1"/>
    <property type="molecule type" value="Genomic_DNA"/>
</dbReference>
<dbReference type="InterPro" id="IPR003231">
    <property type="entry name" value="ACP"/>
</dbReference>
<reference evidence="4 5" key="2">
    <citation type="journal article" date="2011" name="Stand. Genomic Sci.">
        <title>Complete genome sequence of Isosphaera pallida type strain (IS1B).</title>
        <authorList>
            <consortium name="US DOE Joint Genome Institute (JGI-PGF)"/>
            <person name="Goker M."/>
            <person name="Cleland D."/>
            <person name="Saunders E."/>
            <person name="Lapidus A."/>
            <person name="Nolan M."/>
            <person name="Lucas S."/>
            <person name="Hammon N."/>
            <person name="Deshpande S."/>
            <person name="Cheng J.F."/>
            <person name="Tapia R."/>
            <person name="Han C."/>
            <person name="Goodwin L."/>
            <person name="Pitluck S."/>
            <person name="Liolios K."/>
            <person name="Pagani I."/>
            <person name="Ivanova N."/>
            <person name="Mavromatis K."/>
            <person name="Pati A."/>
            <person name="Chen A."/>
            <person name="Palaniappan K."/>
            <person name="Land M."/>
            <person name="Hauser L."/>
            <person name="Chang Y.J."/>
            <person name="Jeffries C.D."/>
            <person name="Detter J.C."/>
            <person name="Beck B."/>
            <person name="Woyke T."/>
            <person name="Bristow J."/>
            <person name="Eisen J.A."/>
            <person name="Markowitz V."/>
            <person name="Hugenholtz P."/>
            <person name="Kyrpides N.C."/>
            <person name="Klenk H.P."/>
        </authorList>
    </citation>
    <scope>NUCLEOTIDE SEQUENCE [LARGE SCALE GENOMIC DNA]</scope>
    <source>
        <strain evidence="5">ATCC 43644 / DSM 9630 / IS1B</strain>
    </source>
</reference>
<dbReference type="GO" id="GO:0005829">
    <property type="term" value="C:cytosol"/>
    <property type="evidence" value="ECO:0007669"/>
    <property type="project" value="TreeGrafter"/>
</dbReference>
<keyword evidence="2" id="KW-0597">Phosphoprotein</keyword>
<protein>
    <submittedName>
        <fullName evidence="4">Phosphopantetheine-binding protein</fullName>
    </submittedName>
</protein>
<dbReference type="AlphaFoldDB" id="E8QX90"/>
<dbReference type="InterPro" id="IPR036736">
    <property type="entry name" value="ACP-like_sf"/>
</dbReference>
<dbReference type="InParanoid" id="E8QX90"/>
<dbReference type="GO" id="GO:0000035">
    <property type="term" value="F:acyl binding"/>
    <property type="evidence" value="ECO:0007669"/>
    <property type="project" value="TreeGrafter"/>
</dbReference>
<sequence length="95" mass="10382">MTMRTTPPISGSAVADDLLSQVADEVRRAAKLPADRIMQPSSRLVEDLGIDSLDLVGVMLQVQDRFGVEIDDDDVVKLTTLEALTTYVAQRLPQV</sequence>
<dbReference type="eggNOG" id="COG0236">
    <property type="taxonomic scope" value="Bacteria"/>
</dbReference>
<evidence type="ECO:0000256" key="1">
    <source>
        <dbReference type="ARBA" id="ARBA00022450"/>
    </source>
</evidence>
<feature type="domain" description="Carrier" evidence="3">
    <location>
        <begin position="16"/>
        <end position="92"/>
    </location>
</feature>
<dbReference type="GO" id="GO:0000036">
    <property type="term" value="F:acyl carrier activity"/>
    <property type="evidence" value="ECO:0007669"/>
    <property type="project" value="TreeGrafter"/>
</dbReference>